<dbReference type="AlphaFoldDB" id="A0A1Y2HCD1"/>
<feature type="compositionally biased region" description="Polar residues" evidence="1">
    <location>
        <begin position="261"/>
        <end position="271"/>
    </location>
</feature>
<evidence type="ECO:0000256" key="1">
    <source>
        <dbReference type="SAM" id="MobiDB-lite"/>
    </source>
</evidence>
<keyword evidence="3" id="KW-1185">Reference proteome</keyword>
<name>A0A1Y2HCD1_9FUNG</name>
<dbReference type="OrthoDB" id="5586590at2759"/>
<dbReference type="EMBL" id="MCFL01000058">
    <property type="protein sequence ID" value="ORZ31581.1"/>
    <property type="molecule type" value="Genomic_DNA"/>
</dbReference>
<feature type="region of interest" description="Disordered" evidence="1">
    <location>
        <begin position="149"/>
        <end position="177"/>
    </location>
</feature>
<evidence type="ECO:0000313" key="2">
    <source>
        <dbReference type="EMBL" id="ORZ31581.1"/>
    </source>
</evidence>
<comment type="caution">
    <text evidence="2">The sequence shown here is derived from an EMBL/GenBank/DDBJ whole genome shotgun (WGS) entry which is preliminary data.</text>
</comment>
<reference evidence="2 3" key="1">
    <citation type="submission" date="2016-07" db="EMBL/GenBank/DDBJ databases">
        <title>Pervasive Adenine N6-methylation of Active Genes in Fungi.</title>
        <authorList>
            <consortium name="DOE Joint Genome Institute"/>
            <person name="Mondo S.J."/>
            <person name="Dannebaum R.O."/>
            <person name="Kuo R.C."/>
            <person name="Labutti K."/>
            <person name="Haridas S."/>
            <person name="Kuo A."/>
            <person name="Salamov A."/>
            <person name="Ahrendt S.R."/>
            <person name="Lipzen A."/>
            <person name="Sullivan W."/>
            <person name="Andreopoulos W.B."/>
            <person name="Clum A."/>
            <person name="Lindquist E."/>
            <person name="Daum C."/>
            <person name="Ramamoorthy G.K."/>
            <person name="Gryganskyi A."/>
            <person name="Culley D."/>
            <person name="Magnuson J.K."/>
            <person name="James T.Y."/>
            <person name="O'Malley M.A."/>
            <person name="Stajich J.E."/>
            <person name="Spatafora J.W."/>
            <person name="Visel A."/>
            <person name="Grigoriev I.V."/>
        </authorList>
    </citation>
    <scope>NUCLEOTIDE SEQUENCE [LARGE SCALE GENOMIC DNA]</scope>
    <source>
        <strain evidence="2 3">PL171</strain>
    </source>
</reference>
<feature type="region of interest" description="Disordered" evidence="1">
    <location>
        <begin position="256"/>
        <end position="311"/>
    </location>
</feature>
<sequence>MPAASFSTSVIIRDCLHAECNPLSHSPEAIERHLRLHGSAKSARNNHDNLVFKPLKLCVKHGGQLASPSSSRYPSASPGGSARFPAPITNNKQLHSILNAHDVIRLQHSQFLTSRRPTPPSQRPNALLFNSFAALSHANPALCLAHVLPPPKRDPLPPQGKLDSAQTDPDPDSVENVLGETMPIHRYLRVRRKHKRRVPGDDDGAAAARRLVSKLKKSTGITSKLPQTPSAMLKDEPILTLNLDLEMIVPESLGTIGLPKNGSNINPNLRPSSTKSGVGSSRSGTATSRSSVRSAGSKDETSSRASDALDDWEGNEQLMLDEEEDLGNINAPMLLNRAITAMSSKPMTAGSTGGGGVAAVLDMFPNGDDGVAINETASPTSAGQRAASGAAEDHSQQAAGVPVGPPVIDRTAMALAFLTSAPGRTTADPRVLAVLDTERESTIAGLLDLQANHAEEMATTEAEDEVLFTFMNDILVLLMMQRVRATGAISVQYDAQIHDVLLDPLASAIRMTWTTCEYLRVIHSPPLFPSAIFSQLVSIVNDSTLDDRAKRKRARLLCRRHLRKQSPTSALLFRSILSHVSRILVLAEALPRRDPHRKWLQYRLAIGLIPAVVQEGWTEDLPAHMRIVHLPTSVADAGNLGQTSLPMRFWRGFQFLTAAF</sequence>
<feature type="region of interest" description="Disordered" evidence="1">
    <location>
        <begin position="372"/>
        <end position="400"/>
    </location>
</feature>
<protein>
    <submittedName>
        <fullName evidence="2">Uncharacterized protein</fullName>
    </submittedName>
</protein>
<proteinExistence type="predicted"/>
<evidence type="ECO:0000313" key="3">
    <source>
        <dbReference type="Proteomes" id="UP000193411"/>
    </source>
</evidence>
<gene>
    <name evidence="2" type="ORF">BCR44DRAFT_54895</name>
</gene>
<accession>A0A1Y2HCD1</accession>
<organism evidence="2 3">
    <name type="scientific">Catenaria anguillulae PL171</name>
    <dbReference type="NCBI Taxonomy" id="765915"/>
    <lineage>
        <taxon>Eukaryota</taxon>
        <taxon>Fungi</taxon>
        <taxon>Fungi incertae sedis</taxon>
        <taxon>Blastocladiomycota</taxon>
        <taxon>Blastocladiomycetes</taxon>
        <taxon>Blastocladiales</taxon>
        <taxon>Catenariaceae</taxon>
        <taxon>Catenaria</taxon>
    </lineage>
</organism>
<feature type="compositionally biased region" description="Low complexity" evidence="1">
    <location>
        <begin position="272"/>
        <end position="295"/>
    </location>
</feature>
<dbReference type="Proteomes" id="UP000193411">
    <property type="component" value="Unassembled WGS sequence"/>
</dbReference>